<protein>
    <recommendedName>
        <fullName evidence="3">Helix-hairpin-helix domain-containing protein</fullName>
    </recommendedName>
</protein>
<keyword evidence="2" id="KW-1185">Reference proteome</keyword>
<evidence type="ECO:0008006" key="3">
    <source>
        <dbReference type="Google" id="ProtNLM"/>
    </source>
</evidence>
<reference evidence="1 2" key="1">
    <citation type="journal article" date="2023" name="Int. J. Syst. Evol. Microbiol.">
        <title>Arthrobacter mangrovi sp. nov., an actinobacterium isolated from the rhizosphere of a mangrove.</title>
        <authorList>
            <person name="Hamada M."/>
            <person name="Saitou S."/>
            <person name="Enomoto N."/>
            <person name="Nanri K."/>
            <person name="Hidaka K."/>
            <person name="Miura T."/>
            <person name="Tamura T."/>
        </authorList>
    </citation>
    <scope>NUCLEOTIDE SEQUENCE [LARGE SCALE GENOMIC DNA]</scope>
    <source>
        <strain evidence="1 2">NBRC 112813</strain>
    </source>
</reference>
<evidence type="ECO:0000313" key="2">
    <source>
        <dbReference type="Proteomes" id="UP001209654"/>
    </source>
</evidence>
<organism evidence="1 2">
    <name type="scientific">Arthrobacter mangrovi</name>
    <dbReference type="NCBI Taxonomy" id="2966350"/>
    <lineage>
        <taxon>Bacteria</taxon>
        <taxon>Bacillati</taxon>
        <taxon>Actinomycetota</taxon>
        <taxon>Actinomycetes</taxon>
        <taxon>Micrococcales</taxon>
        <taxon>Micrococcaceae</taxon>
        <taxon>Arthrobacter</taxon>
    </lineage>
</organism>
<gene>
    <name evidence="1" type="ORF">AHIS1636_31570</name>
</gene>
<comment type="caution">
    <text evidence="1">The sequence shown here is derived from an EMBL/GenBank/DDBJ whole genome shotgun (WGS) entry which is preliminary data.</text>
</comment>
<dbReference type="RefSeq" id="WP_264796812.1">
    <property type="nucleotide sequence ID" value="NZ_BRVS01000022.1"/>
</dbReference>
<dbReference type="Gene3D" id="1.10.150.20">
    <property type="entry name" value="5' to 3' exonuclease, C-terminal subdomain"/>
    <property type="match status" value="1"/>
</dbReference>
<evidence type="ECO:0000313" key="1">
    <source>
        <dbReference type="EMBL" id="GLB68715.1"/>
    </source>
</evidence>
<dbReference type="Proteomes" id="UP001209654">
    <property type="component" value="Unassembled WGS sequence"/>
</dbReference>
<proteinExistence type="predicted"/>
<accession>A0ABQ5MXP9</accession>
<name>A0ABQ5MXP9_9MICC</name>
<sequence length="62" mass="6515">MQPDRGPTFAGINVGRPAAGALIDAGYSSISDLPEDLEELKSLHGIGPKAIRLLRTAREQGS</sequence>
<dbReference type="EMBL" id="BRVS01000022">
    <property type="protein sequence ID" value="GLB68715.1"/>
    <property type="molecule type" value="Genomic_DNA"/>
</dbReference>